<gene>
    <name evidence="2" type="ordered locus">Marpi_1965</name>
</gene>
<sequence length="618" mass="70333">MRKFLLVGVLIIAILSFAAVKDPETLVSLAIGDPSTLDPHRAYDLASGEVIYNVYDMLLEYDGSSLSKFLPRLAEEVPTVENGLISPDGKTYKFKIRKGVKFHSGNELTPYDVEYTFERALIGDPGGGPIWMFYEVFFGKYFGLKDAVKGLTGHAWSELVNIDTGEPTSPEAKKILEDFYKKYIDPVVEVDGDYVVFHLAEPKAYFLNIITGSSWGAILDSKKAKEIGLWDGKVDGWWKYHDWKKEDSPLHLTEIGSGPYILDRWDRTEGKVILKAFEDYWRGPAKLKNIVIWVVSEWSTRKAMLEKGDADVVIAPTQYLSQLRDNPDIEIIDNLPRATVNTISFIWQVKAGSPYAGSGKLDGKGIPLDFFSDKNVRLAFLRSINYQKIIDDVMDGYGMIVPAILPKGFLGYDDSLPKPRFSIEEATKYFKRAFRGQLWRKGFKMIVLYNTGNETRQKTAELLADTLKQINPKFQIETRGVQWPTYLDARKNSKIPIYIGGWVADYPDPNNFIYTFYHSNGTYGSFFGEKYKVFANKPQAFFGGKSLNQMIEDAVAETNPAKRQEMYVKIQQFVIREGIGAPLFQTIGVRVQRSWVKGWVPNPIRPGDDYYKMWKSDK</sequence>
<evidence type="ECO:0000313" key="3">
    <source>
        <dbReference type="Proteomes" id="UP000007161"/>
    </source>
</evidence>
<accession>H2J6R2</accession>
<dbReference type="AlphaFoldDB" id="H2J6R2"/>
<dbReference type="GO" id="GO:0043190">
    <property type="term" value="C:ATP-binding cassette (ABC) transporter complex"/>
    <property type="evidence" value="ECO:0007669"/>
    <property type="project" value="InterPro"/>
</dbReference>
<dbReference type="PANTHER" id="PTHR30290:SF34">
    <property type="entry name" value="ABC TRANSPORTER, PERIPLASMIC OLIGO-PEPTIDE BINDING PROTEIN, PUTATIVE-RELATED"/>
    <property type="match status" value="1"/>
</dbReference>
<dbReference type="GO" id="GO:1904680">
    <property type="term" value="F:peptide transmembrane transporter activity"/>
    <property type="evidence" value="ECO:0007669"/>
    <property type="project" value="TreeGrafter"/>
</dbReference>
<dbReference type="InterPro" id="IPR030678">
    <property type="entry name" value="Peptide/Ni-bd"/>
</dbReference>
<dbReference type="EMBL" id="CP003257">
    <property type="protein sequence ID" value="AEX86343.1"/>
    <property type="molecule type" value="Genomic_DNA"/>
</dbReference>
<proteinExistence type="predicted"/>
<dbReference type="Gene3D" id="3.40.190.10">
    <property type="entry name" value="Periplasmic binding protein-like II"/>
    <property type="match status" value="1"/>
</dbReference>
<dbReference type="CDD" id="cd08512">
    <property type="entry name" value="PBP2_NikA_DppA_OppA_like_7"/>
    <property type="match status" value="1"/>
</dbReference>
<reference evidence="2 3" key="1">
    <citation type="journal article" date="2012" name="J. Bacteriol.">
        <title>Complete Genome Sequence of the Thermophilic, Piezophilic, Heterotrophic Bacterium Marinitoga piezophila KA3.</title>
        <authorList>
            <person name="Lucas S."/>
            <person name="Han J."/>
            <person name="Lapidus A."/>
            <person name="Cheng J.F."/>
            <person name="Goodwin L.A."/>
            <person name="Pitluck S."/>
            <person name="Peters L."/>
            <person name="Mikhailova N."/>
            <person name="Teshima H."/>
            <person name="Detter J.C."/>
            <person name="Han C."/>
            <person name="Tapia R."/>
            <person name="Land M."/>
            <person name="Hauser L."/>
            <person name="Kyrpides N.C."/>
            <person name="Ivanova N."/>
            <person name="Pagani I."/>
            <person name="Vannier P."/>
            <person name="Oger P."/>
            <person name="Bartlett D.H."/>
            <person name="Noll K.M."/>
            <person name="Woyke T."/>
            <person name="Jebbar M."/>
        </authorList>
    </citation>
    <scope>NUCLEOTIDE SEQUENCE [LARGE SCALE GENOMIC DNA]</scope>
    <source>
        <strain evidence="3">DSM 14283 / JCM 11233 / KA3</strain>
    </source>
</reference>
<feature type="domain" description="Solute-binding protein family 5" evidence="1">
    <location>
        <begin position="70"/>
        <end position="522"/>
    </location>
</feature>
<dbReference type="SUPFAM" id="SSF53850">
    <property type="entry name" value="Periplasmic binding protein-like II"/>
    <property type="match status" value="1"/>
</dbReference>
<dbReference type="InterPro" id="IPR039424">
    <property type="entry name" value="SBP_5"/>
</dbReference>
<dbReference type="PANTHER" id="PTHR30290">
    <property type="entry name" value="PERIPLASMIC BINDING COMPONENT OF ABC TRANSPORTER"/>
    <property type="match status" value="1"/>
</dbReference>
<dbReference type="GO" id="GO:0042597">
    <property type="term" value="C:periplasmic space"/>
    <property type="evidence" value="ECO:0007669"/>
    <property type="project" value="UniProtKB-ARBA"/>
</dbReference>
<dbReference type="KEGG" id="mpz:Marpi_1965"/>
<dbReference type="InterPro" id="IPR000914">
    <property type="entry name" value="SBP_5_dom"/>
</dbReference>
<keyword evidence="3" id="KW-1185">Reference proteome</keyword>
<protein>
    <submittedName>
        <fullName evidence="2">ABC-type dipeptide transport system, periplasmic component</fullName>
    </submittedName>
</protein>
<dbReference type="STRING" id="443254.Marpi_1965"/>
<dbReference type="Proteomes" id="UP000007161">
    <property type="component" value="Chromosome"/>
</dbReference>
<dbReference type="GO" id="GO:0015833">
    <property type="term" value="P:peptide transport"/>
    <property type="evidence" value="ECO:0007669"/>
    <property type="project" value="TreeGrafter"/>
</dbReference>
<dbReference type="Pfam" id="PF00496">
    <property type="entry name" value="SBP_bac_5"/>
    <property type="match status" value="1"/>
</dbReference>
<dbReference type="OrthoDB" id="39920at2"/>
<dbReference type="Gene3D" id="3.10.105.10">
    <property type="entry name" value="Dipeptide-binding Protein, Domain 3"/>
    <property type="match status" value="1"/>
</dbReference>
<reference evidence="3" key="2">
    <citation type="submission" date="2012-01" db="EMBL/GenBank/DDBJ databases">
        <title>Complete sequence of chromosome of Marinitoga piezophila KA3.</title>
        <authorList>
            <person name="Lucas S."/>
            <person name="Han J."/>
            <person name="Lapidus A."/>
            <person name="Cheng J.-F."/>
            <person name="Goodwin L."/>
            <person name="Pitluck S."/>
            <person name="Peters L."/>
            <person name="Mikhailova N."/>
            <person name="Teshima H."/>
            <person name="Detter J.C."/>
            <person name="Han C."/>
            <person name="Tapia R."/>
            <person name="Land M."/>
            <person name="Hauser L."/>
            <person name="Kyrpides N."/>
            <person name="Ivanova N."/>
            <person name="Pagani I."/>
            <person name="Jebbar M."/>
            <person name="Vannier P."/>
            <person name="Oger P."/>
            <person name="Cario A."/>
            <person name="Bartlett D."/>
            <person name="Noll K.M."/>
            <person name="Woyke T."/>
        </authorList>
    </citation>
    <scope>NUCLEOTIDE SEQUENCE [LARGE SCALE GENOMIC DNA]</scope>
    <source>
        <strain evidence="3">DSM 14283 / JCM 11233 / KA3</strain>
    </source>
</reference>
<dbReference type="HOGENOM" id="CLU_017028_7_2_0"/>
<dbReference type="PIRSF" id="PIRSF002741">
    <property type="entry name" value="MppA"/>
    <property type="match status" value="1"/>
</dbReference>
<dbReference type="eggNOG" id="COG0747">
    <property type="taxonomic scope" value="Bacteria"/>
</dbReference>
<evidence type="ECO:0000259" key="1">
    <source>
        <dbReference type="Pfam" id="PF00496"/>
    </source>
</evidence>
<dbReference type="RefSeq" id="WP_014297413.1">
    <property type="nucleotide sequence ID" value="NC_016751.1"/>
</dbReference>
<name>H2J6R2_MARPK</name>
<evidence type="ECO:0000313" key="2">
    <source>
        <dbReference type="EMBL" id="AEX86343.1"/>
    </source>
</evidence>
<organism evidence="2 3">
    <name type="scientific">Marinitoga piezophila (strain DSM 14283 / JCM 11233 / KA3)</name>
    <dbReference type="NCBI Taxonomy" id="443254"/>
    <lineage>
        <taxon>Bacteria</taxon>
        <taxon>Thermotogati</taxon>
        <taxon>Thermotogota</taxon>
        <taxon>Thermotogae</taxon>
        <taxon>Petrotogales</taxon>
        <taxon>Petrotogaceae</taxon>
        <taxon>Marinitoga</taxon>
    </lineage>
</organism>